<keyword evidence="3" id="KW-1185">Reference proteome</keyword>
<accession>A0AAV2SNM6</accession>
<dbReference type="EMBL" id="CAXKWB010088869">
    <property type="protein sequence ID" value="CAL4213323.1"/>
    <property type="molecule type" value="Genomic_DNA"/>
</dbReference>
<proteinExistence type="predicted"/>
<dbReference type="AlphaFoldDB" id="A0AAV2SNM6"/>
<comment type="caution">
    <text evidence="2">The sequence shown here is derived from an EMBL/GenBank/DDBJ whole genome shotgun (WGS) entry which is preliminary data.</text>
</comment>
<feature type="transmembrane region" description="Helical" evidence="1">
    <location>
        <begin position="51"/>
        <end position="74"/>
    </location>
</feature>
<evidence type="ECO:0008006" key="4">
    <source>
        <dbReference type="Google" id="ProtNLM"/>
    </source>
</evidence>
<protein>
    <recommendedName>
        <fullName evidence="4">NADH dehydrogenase subunit 6</fullName>
    </recommendedName>
</protein>
<reference evidence="2 3" key="1">
    <citation type="submission" date="2024-05" db="EMBL/GenBank/DDBJ databases">
        <authorList>
            <person name="Wallberg A."/>
        </authorList>
    </citation>
    <scope>NUCLEOTIDE SEQUENCE [LARGE SCALE GENOMIC DNA]</scope>
</reference>
<feature type="transmembrane region" description="Helical" evidence="1">
    <location>
        <begin position="12"/>
        <end position="45"/>
    </location>
</feature>
<name>A0AAV2SNM6_MEGNR</name>
<evidence type="ECO:0000256" key="1">
    <source>
        <dbReference type="SAM" id="Phobius"/>
    </source>
</evidence>
<dbReference type="Proteomes" id="UP001497623">
    <property type="component" value="Unassembled WGS sequence"/>
</dbReference>
<gene>
    <name evidence="2" type="ORF">MNOR_LOCUS38533</name>
</gene>
<feature type="transmembrane region" description="Helical" evidence="1">
    <location>
        <begin position="81"/>
        <end position="101"/>
    </location>
</feature>
<evidence type="ECO:0000313" key="2">
    <source>
        <dbReference type="EMBL" id="CAL4213323.1"/>
    </source>
</evidence>
<sequence length="105" mass="12208">MDLLVAISELGWSFIILVSNWCCSISFLPFINCFLVIICICISQFTFINWVLVIICICISYFTFIYCFLVTICITIRICTFNFTLIGTLMHITVSLHLISWSRWT</sequence>
<organism evidence="2 3">
    <name type="scientific">Meganyctiphanes norvegica</name>
    <name type="common">Northern krill</name>
    <name type="synonym">Thysanopoda norvegica</name>
    <dbReference type="NCBI Taxonomy" id="48144"/>
    <lineage>
        <taxon>Eukaryota</taxon>
        <taxon>Metazoa</taxon>
        <taxon>Ecdysozoa</taxon>
        <taxon>Arthropoda</taxon>
        <taxon>Crustacea</taxon>
        <taxon>Multicrustacea</taxon>
        <taxon>Malacostraca</taxon>
        <taxon>Eumalacostraca</taxon>
        <taxon>Eucarida</taxon>
        <taxon>Euphausiacea</taxon>
        <taxon>Euphausiidae</taxon>
        <taxon>Meganyctiphanes</taxon>
    </lineage>
</organism>
<evidence type="ECO:0000313" key="3">
    <source>
        <dbReference type="Proteomes" id="UP001497623"/>
    </source>
</evidence>
<keyword evidence="1" id="KW-0812">Transmembrane</keyword>
<keyword evidence="1" id="KW-0472">Membrane</keyword>
<keyword evidence="1" id="KW-1133">Transmembrane helix</keyword>